<dbReference type="Proteomes" id="UP000612899">
    <property type="component" value="Unassembled WGS sequence"/>
</dbReference>
<dbReference type="InterPro" id="IPR022409">
    <property type="entry name" value="PKD/Chitinase_dom"/>
</dbReference>
<dbReference type="Gene3D" id="2.60.40.10">
    <property type="entry name" value="Immunoglobulins"/>
    <property type="match status" value="1"/>
</dbReference>
<dbReference type="SUPFAM" id="SSF49299">
    <property type="entry name" value="PKD domain"/>
    <property type="match status" value="1"/>
</dbReference>
<dbReference type="InterPro" id="IPR035986">
    <property type="entry name" value="PKD_dom_sf"/>
</dbReference>
<dbReference type="GO" id="GO:0005975">
    <property type="term" value="P:carbohydrate metabolic process"/>
    <property type="evidence" value="ECO:0007669"/>
    <property type="project" value="UniProtKB-ARBA"/>
</dbReference>
<proteinExistence type="predicted"/>
<reference evidence="2" key="1">
    <citation type="submission" date="2021-01" db="EMBL/GenBank/DDBJ databases">
        <title>Whole genome shotgun sequence of Rhizocola hellebori NBRC 109834.</title>
        <authorList>
            <person name="Komaki H."/>
            <person name="Tamura T."/>
        </authorList>
    </citation>
    <scope>NUCLEOTIDE SEQUENCE</scope>
    <source>
        <strain evidence="2">NBRC 109834</strain>
    </source>
</reference>
<feature type="domain" description="VWFA" evidence="1">
    <location>
        <begin position="57"/>
        <end position="264"/>
    </location>
</feature>
<dbReference type="CDD" id="cd00146">
    <property type="entry name" value="PKD"/>
    <property type="match status" value="1"/>
</dbReference>
<dbReference type="NCBIfam" id="NF040603">
    <property type="entry name" value="choice_anch_P"/>
    <property type="match status" value="1"/>
</dbReference>
<comment type="caution">
    <text evidence="2">The sequence shown here is derived from an EMBL/GenBank/DDBJ whole genome shotgun (WGS) entry which is preliminary data.</text>
</comment>
<dbReference type="InterPro" id="IPR013783">
    <property type="entry name" value="Ig-like_fold"/>
</dbReference>
<dbReference type="SMART" id="SM00089">
    <property type="entry name" value="PKD"/>
    <property type="match status" value="2"/>
</dbReference>
<keyword evidence="3" id="KW-1185">Reference proteome</keyword>
<evidence type="ECO:0000313" key="2">
    <source>
        <dbReference type="EMBL" id="GIH10512.1"/>
    </source>
</evidence>
<name>A0A8J3VLC7_9ACTN</name>
<accession>A0A8J3VLC7</accession>
<organism evidence="2 3">
    <name type="scientific">Rhizocola hellebori</name>
    <dbReference type="NCBI Taxonomy" id="1392758"/>
    <lineage>
        <taxon>Bacteria</taxon>
        <taxon>Bacillati</taxon>
        <taxon>Actinomycetota</taxon>
        <taxon>Actinomycetes</taxon>
        <taxon>Micromonosporales</taxon>
        <taxon>Micromonosporaceae</taxon>
        <taxon>Rhizocola</taxon>
    </lineage>
</organism>
<evidence type="ECO:0000313" key="3">
    <source>
        <dbReference type="Proteomes" id="UP000612899"/>
    </source>
</evidence>
<dbReference type="EMBL" id="BONY01000097">
    <property type="protein sequence ID" value="GIH10512.1"/>
    <property type="molecule type" value="Genomic_DNA"/>
</dbReference>
<gene>
    <name evidence="2" type="ORF">Rhe02_85790</name>
</gene>
<dbReference type="AlphaFoldDB" id="A0A8J3VLC7"/>
<dbReference type="InterPro" id="IPR036465">
    <property type="entry name" value="vWFA_dom_sf"/>
</dbReference>
<protein>
    <recommendedName>
        <fullName evidence="1">VWFA domain-containing protein</fullName>
    </recommendedName>
</protein>
<sequence length="696" mass="68352">MLFAAAPAHAVDGNLPGGTSISVAIATPANGAVFPPGPVTVTGTASVGVGVPVANTSLVYVIDVSGSTESFGAPSCGTILQCEIAAALALNNEAQDGSVGEVGAVVFGSVAATADVQPAGGDQLITGPATNNNGNGTRDIEEVIASASTGAVGQFTAKGVDQSTNFEDALAKARTVTDAATKARKIVVFLSDGFATAGGSINGPLTGIPANVDIYTFAVGDGADCNNTGAGQGSLEQITAATVPGGHCVQVTDVGSLPDILPNVIGSSLNTLTMQVDGGAFNPISNTGITPDLPQAGPASVTYSTATAALGAGTHTICVRANGTDGGGAGFVTDCHNIIINAPPVVSPIGPFAGQEGTLVSIGGTVTDPDGPSLVTTWSIAAQSGVDAGATCVITNPAALSTTVKCTDDGVYKLTLTANDSVNTPVSAVTTLTLSNVAPAATISAPAANTLVLRNSNVVFTAPFTDLGTNDSHTCSVNFDDGSPVAPGSVSETPGTGTCTANHAFTAVGPHNVLVTVTDDDGHSGTAIVRVVVYRTAGAFAIQATGLVTIPRTPNVTCLPNAAQTQAAVNLPPLVTTGVLNASCTVDPNNGTTVARSSVDGATLLSGAIRLSVVESTCTSSASGVARSSIVVGTINGAPINAGPATIGIPGVAVVHLNETTTGPGGQLVQNAVRVEVLGLLGIVTQQVILSSCYIN</sequence>
<dbReference type="InterPro" id="IPR000601">
    <property type="entry name" value="PKD_dom"/>
</dbReference>
<dbReference type="InterPro" id="IPR002035">
    <property type="entry name" value="VWF_A"/>
</dbReference>
<dbReference type="PROSITE" id="PS50234">
    <property type="entry name" value="VWFA"/>
    <property type="match status" value="1"/>
</dbReference>
<dbReference type="Gene3D" id="3.40.50.410">
    <property type="entry name" value="von Willebrand factor, type A domain"/>
    <property type="match status" value="1"/>
</dbReference>
<evidence type="ECO:0000259" key="1">
    <source>
        <dbReference type="PROSITE" id="PS50234"/>
    </source>
</evidence>
<dbReference type="SUPFAM" id="SSF53300">
    <property type="entry name" value="vWA-like"/>
    <property type="match status" value="1"/>
</dbReference>
<dbReference type="Pfam" id="PF18911">
    <property type="entry name" value="PKD_4"/>
    <property type="match status" value="1"/>
</dbReference>